<evidence type="ECO:0000256" key="1">
    <source>
        <dbReference type="SAM" id="MobiDB-lite"/>
    </source>
</evidence>
<dbReference type="GO" id="GO:0003677">
    <property type="term" value="F:DNA binding"/>
    <property type="evidence" value="ECO:0007669"/>
    <property type="project" value="InterPro"/>
</dbReference>
<evidence type="ECO:0000313" key="2">
    <source>
        <dbReference type="EMBL" id="MCV7627952.1"/>
    </source>
</evidence>
<proteinExistence type="predicted"/>
<dbReference type="Proteomes" id="UP001205867">
    <property type="component" value="Unassembled WGS sequence"/>
</dbReference>
<evidence type="ECO:0000313" key="3">
    <source>
        <dbReference type="Proteomes" id="UP001205867"/>
    </source>
</evidence>
<gene>
    <name evidence="2" type="ORF">M3A82_001125</name>
</gene>
<organism evidence="2 3">
    <name type="scientific">Micrococcus luteus</name>
    <name type="common">Micrococcus lysodeikticus</name>
    <dbReference type="NCBI Taxonomy" id="1270"/>
    <lineage>
        <taxon>Bacteria</taxon>
        <taxon>Bacillati</taxon>
        <taxon>Actinomycetota</taxon>
        <taxon>Actinomycetes</taxon>
        <taxon>Micrococcales</taxon>
        <taxon>Micrococcaceae</taxon>
        <taxon>Micrococcus</taxon>
    </lineage>
</organism>
<reference evidence="2" key="1">
    <citation type="submission" date="2023-06" db="EMBL/GenBank/DDBJ databases">
        <title>lsaBGC provides a comprehensive framework for evolutionary analysis of biosynthetic gene clusters within focal taxa.</title>
        <authorList>
            <person name="Salamzade R."/>
            <person name="Sandstrom S."/>
            <person name="Kalan L.R."/>
        </authorList>
    </citation>
    <scope>NUCLEOTIDE SEQUENCE</scope>
    <source>
        <strain evidence="2">P3-SID899</strain>
    </source>
</reference>
<dbReference type="EMBL" id="JALXKZ020000001">
    <property type="protein sequence ID" value="MCV7627952.1"/>
    <property type="molecule type" value="Genomic_DNA"/>
</dbReference>
<sequence length="220" mass="23958">MAFDLHRALSLGRRTARLIGALRGDARPRRAASETGRRAGDRSGPSPFPGPPGPPGPAWDPTEPTDSWPMPGPGQERRPRRQDAGRHVSLPDFTGPVRVEYAPVPGPTAGPGEVVWTWVPYEEMDGRGKDRPVLLIGRDGAHLLGLMLTSRDRNNALARDEDYVDVGSGAWDRSSRASEAKLDRVVRVDPAAVRREGGVLDRAAFDRVTAALARARRRGR</sequence>
<comment type="caution">
    <text evidence="2">The sequence shown here is derived from an EMBL/GenBank/DDBJ whole genome shotgun (WGS) entry which is preliminary data.</text>
</comment>
<feature type="compositionally biased region" description="Basic and acidic residues" evidence="1">
    <location>
        <begin position="24"/>
        <end position="41"/>
    </location>
</feature>
<name>A0AAP3EW13_MICLU</name>
<feature type="compositionally biased region" description="Basic and acidic residues" evidence="1">
    <location>
        <begin position="75"/>
        <end position="86"/>
    </location>
</feature>
<accession>A0AAP3EW13</accession>
<dbReference type="AlphaFoldDB" id="A0AAP3EW13"/>
<feature type="region of interest" description="Disordered" evidence="1">
    <location>
        <begin position="1"/>
        <end position="106"/>
    </location>
</feature>
<dbReference type="InterPro" id="IPR003477">
    <property type="entry name" value="PemK-like"/>
</dbReference>
<dbReference type="SUPFAM" id="SSF50118">
    <property type="entry name" value="Cell growth inhibitor/plasmid maintenance toxic component"/>
    <property type="match status" value="1"/>
</dbReference>
<protein>
    <submittedName>
        <fullName evidence="2">Type II toxin-antitoxin system PemK/MazF family toxin</fullName>
    </submittedName>
</protein>
<dbReference type="Pfam" id="PF02452">
    <property type="entry name" value="PemK_toxin"/>
    <property type="match status" value="1"/>
</dbReference>
<feature type="compositionally biased region" description="Pro residues" evidence="1">
    <location>
        <begin position="46"/>
        <end position="58"/>
    </location>
</feature>